<evidence type="ECO:0000256" key="3">
    <source>
        <dbReference type="ARBA" id="ARBA00022723"/>
    </source>
</evidence>
<dbReference type="Gene3D" id="3.30.160.60">
    <property type="entry name" value="Classic Zinc Finger"/>
    <property type="match status" value="1"/>
</dbReference>
<keyword evidence="5 12" id="KW-0863">Zinc-finger</keyword>
<proteinExistence type="inferred from homology"/>
<dbReference type="GO" id="GO:0008270">
    <property type="term" value="F:zinc ion binding"/>
    <property type="evidence" value="ECO:0007669"/>
    <property type="project" value="UniProtKB-KW"/>
</dbReference>
<keyword evidence="16" id="KW-1185">Reference proteome</keyword>
<feature type="compositionally biased region" description="Pro residues" evidence="13">
    <location>
        <begin position="101"/>
        <end position="111"/>
    </location>
</feature>
<dbReference type="EMBL" id="JAABOA010006527">
    <property type="protein sequence ID" value="KAF9559404.1"/>
    <property type="molecule type" value="Genomic_DNA"/>
</dbReference>
<comment type="caution">
    <text evidence="15">The sequence shown here is derived from an EMBL/GenBank/DDBJ whole genome shotgun (WGS) entry which is preliminary data.</text>
</comment>
<evidence type="ECO:0000256" key="10">
    <source>
        <dbReference type="ARBA" id="ARBA00023242"/>
    </source>
</evidence>
<feature type="region of interest" description="Disordered" evidence="13">
    <location>
        <begin position="97"/>
        <end position="178"/>
    </location>
</feature>
<evidence type="ECO:0000256" key="7">
    <source>
        <dbReference type="ARBA" id="ARBA00023015"/>
    </source>
</evidence>
<sequence>SFHRLEHQTRHIRTHTGERPHQCTFAACQKKFSRSDELTRHMRIHTSPKTKKDRAPTPTATPATPAAATTITAAAMAIATAAHVGVKPFMKVVFGDAQSASPPPSPSPSPASSPRLGARSVRASPYPALVARPRSVVQPPSPPSSAQSSPASLALSDAESDPSASPLFTPESSPQPMHAHFLPPLTPMIQTRRLGDSLYALPRPIAIRPCHASQVTLPPISTIFDSLV</sequence>
<dbReference type="AlphaFoldDB" id="A0A9P6K8T0"/>
<protein>
    <recommendedName>
        <fullName evidence="14">C2H2-type domain-containing protein</fullName>
    </recommendedName>
</protein>
<evidence type="ECO:0000256" key="8">
    <source>
        <dbReference type="ARBA" id="ARBA00023125"/>
    </source>
</evidence>
<keyword evidence="8" id="KW-0238">DNA-binding</keyword>
<dbReference type="GO" id="GO:0000978">
    <property type="term" value="F:RNA polymerase II cis-regulatory region sequence-specific DNA binding"/>
    <property type="evidence" value="ECO:0007669"/>
    <property type="project" value="TreeGrafter"/>
</dbReference>
<keyword evidence="4" id="KW-0677">Repeat</keyword>
<organism evidence="15 16">
    <name type="scientific">Lunasporangiospora selenospora</name>
    <dbReference type="NCBI Taxonomy" id="979761"/>
    <lineage>
        <taxon>Eukaryota</taxon>
        <taxon>Fungi</taxon>
        <taxon>Fungi incertae sedis</taxon>
        <taxon>Mucoromycota</taxon>
        <taxon>Mortierellomycotina</taxon>
        <taxon>Mortierellomycetes</taxon>
        <taxon>Mortierellales</taxon>
        <taxon>Mortierellaceae</taxon>
        <taxon>Lunasporangiospora</taxon>
    </lineage>
</organism>
<dbReference type="GO" id="GO:0005737">
    <property type="term" value="C:cytoplasm"/>
    <property type="evidence" value="ECO:0007669"/>
    <property type="project" value="TreeGrafter"/>
</dbReference>
<feature type="compositionally biased region" description="Low complexity" evidence="13">
    <location>
        <begin position="131"/>
        <end position="166"/>
    </location>
</feature>
<evidence type="ECO:0000256" key="2">
    <source>
        <dbReference type="ARBA" id="ARBA00022491"/>
    </source>
</evidence>
<keyword evidence="6" id="KW-0862">Zinc</keyword>
<gene>
    <name evidence="15" type="ORF">BGW38_009090</name>
</gene>
<evidence type="ECO:0000256" key="4">
    <source>
        <dbReference type="ARBA" id="ARBA00022737"/>
    </source>
</evidence>
<keyword evidence="9" id="KW-0804">Transcription</keyword>
<feature type="region of interest" description="Disordered" evidence="13">
    <location>
        <begin position="34"/>
        <end position="65"/>
    </location>
</feature>
<evidence type="ECO:0000256" key="9">
    <source>
        <dbReference type="ARBA" id="ARBA00023163"/>
    </source>
</evidence>
<keyword evidence="3" id="KW-0479">Metal-binding</keyword>
<feature type="non-terminal residue" evidence="15">
    <location>
        <position position="1"/>
    </location>
</feature>
<feature type="compositionally biased region" description="Basic residues" evidence="13">
    <location>
        <begin position="41"/>
        <end position="52"/>
    </location>
</feature>
<dbReference type="InterPro" id="IPR051007">
    <property type="entry name" value="creA/MIG_C2H2-ZnF"/>
</dbReference>
<evidence type="ECO:0000256" key="6">
    <source>
        <dbReference type="ARBA" id="ARBA00022833"/>
    </source>
</evidence>
<keyword evidence="7" id="KW-0805">Transcription regulation</keyword>
<keyword evidence="10" id="KW-0539">Nucleus</keyword>
<comment type="similarity">
    <text evidence="11">Belongs to the creA/MIG C2H2-type zinc-finger protein family.</text>
</comment>
<dbReference type="PROSITE" id="PS50157">
    <property type="entry name" value="ZINC_FINGER_C2H2_2"/>
    <property type="match status" value="2"/>
</dbReference>
<dbReference type="FunFam" id="3.30.160.60:FF:000152">
    <property type="entry name" value="DNA-binding protein creA"/>
    <property type="match status" value="1"/>
</dbReference>
<reference evidence="15" key="1">
    <citation type="journal article" date="2020" name="Fungal Divers.">
        <title>Resolving the Mortierellaceae phylogeny through synthesis of multi-gene phylogenetics and phylogenomics.</title>
        <authorList>
            <person name="Vandepol N."/>
            <person name="Liber J."/>
            <person name="Desiro A."/>
            <person name="Na H."/>
            <person name="Kennedy M."/>
            <person name="Barry K."/>
            <person name="Grigoriev I.V."/>
            <person name="Miller A.N."/>
            <person name="O'Donnell K."/>
            <person name="Stajich J.E."/>
            <person name="Bonito G."/>
        </authorList>
    </citation>
    <scope>NUCLEOTIDE SEQUENCE</scope>
    <source>
        <strain evidence="15">KOD1015</strain>
    </source>
</reference>
<feature type="compositionally biased region" description="Low complexity" evidence="13">
    <location>
        <begin position="56"/>
        <end position="65"/>
    </location>
</feature>
<dbReference type="PROSITE" id="PS00028">
    <property type="entry name" value="ZINC_FINGER_C2H2_1"/>
    <property type="match status" value="1"/>
</dbReference>
<feature type="domain" description="C2H2-type" evidence="14">
    <location>
        <begin position="21"/>
        <end position="50"/>
    </location>
</feature>
<evidence type="ECO:0000313" key="15">
    <source>
        <dbReference type="EMBL" id="KAF9559404.1"/>
    </source>
</evidence>
<dbReference type="PANTHER" id="PTHR47428">
    <property type="entry name" value="REGULATORY PROTEIN MIG1-RELATED"/>
    <property type="match status" value="1"/>
</dbReference>
<accession>A0A9P6K8T0</accession>
<evidence type="ECO:0000256" key="12">
    <source>
        <dbReference type="PROSITE-ProRule" id="PRU00042"/>
    </source>
</evidence>
<dbReference type="GO" id="GO:0005634">
    <property type="term" value="C:nucleus"/>
    <property type="evidence" value="ECO:0007669"/>
    <property type="project" value="UniProtKB-SubCell"/>
</dbReference>
<evidence type="ECO:0000256" key="13">
    <source>
        <dbReference type="SAM" id="MobiDB-lite"/>
    </source>
</evidence>
<dbReference type="Proteomes" id="UP000780801">
    <property type="component" value="Unassembled WGS sequence"/>
</dbReference>
<feature type="domain" description="C2H2-type" evidence="14">
    <location>
        <begin position="1"/>
        <end position="20"/>
    </location>
</feature>
<comment type="subcellular location">
    <subcellularLocation>
        <location evidence="1">Nucleus</location>
    </subcellularLocation>
</comment>
<dbReference type="GO" id="GO:0000433">
    <property type="term" value="P:carbon catabolite repression of transcription from RNA polymerase II promoter by glucose"/>
    <property type="evidence" value="ECO:0007669"/>
    <property type="project" value="TreeGrafter"/>
</dbReference>
<keyword evidence="2" id="KW-0678">Repressor</keyword>
<evidence type="ECO:0000259" key="14">
    <source>
        <dbReference type="PROSITE" id="PS50157"/>
    </source>
</evidence>
<dbReference type="SUPFAM" id="SSF57667">
    <property type="entry name" value="beta-beta-alpha zinc fingers"/>
    <property type="match status" value="1"/>
</dbReference>
<evidence type="ECO:0000256" key="11">
    <source>
        <dbReference type="ARBA" id="ARBA00038023"/>
    </source>
</evidence>
<dbReference type="InterPro" id="IPR036236">
    <property type="entry name" value="Znf_C2H2_sf"/>
</dbReference>
<evidence type="ECO:0000313" key="16">
    <source>
        <dbReference type="Proteomes" id="UP000780801"/>
    </source>
</evidence>
<dbReference type="PANTHER" id="PTHR47428:SF1">
    <property type="entry name" value="REGULATORY PROTEIN MIG1-RELATED"/>
    <property type="match status" value="1"/>
</dbReference>
<dbReference type="InterPro" id="IPR013087">
    <property type="entry name" value="Znf_C2H2_type"/>
</dbReference>
<name>A0A9P6K8T0_9FUNG</name>
<dbReference type="SMART" id="SM00355">
    <property type="entry name" value="ZnF_C2H2"/>
    <property type="match status" value="1"/>
</dbReference>
<evidence type="ECO:0000256" key="1">
    <source>
        <dbReference type="ARBA" id="ARBA00004123"/>
    </source>
</evidence>
<dbReference type="OrthoDB" id="6365676at2759"/>
<evidence type="ECO:0000256" key="5">
    <source>
        <dbReference type="ARBA" id="ARBA00022771"/>
    </source>
</evidence>